<keyword evidence="1 2" id="KW-0784">Thiamine biosynthesis</keyword>
<feature type="binding site" evidence="2">
    <location>
        <position position="309"/>
    </location>
    <ligand>
        <name>substrate</name>
    </ligand>
</feature>
<comment type="catalytic activity">
    <reaction evidence="2">
        <text>thiamine phosphate + ATP = thiamine diphosphate + ADP</text>
        <dbReference type="Rhea" id="RHEA:15913"/>
        <dbReference type="ChEBI" id="CHEBI:30616"/>
        <dbReference type="ChEBI" id="CHEBI:37575"/>
        <dbReference type="ChEBI" id="CHEBI:58937"/>
        <dbReference type="ChEBI" id="CHEBI:456216"/>
        <dbReference type="EC" id="2.7.4.16"/>
    </reaction>
</comment>
<dbReference type="AlphaFoldDB" id="A0A3M2R9Q0"/>
<evidence type="ECO:0000256" key="2">
    <source>
        <dbReference type="HAMAP-Rule" id="MF_02128"/>
    </source>
</evidence>
<dbReference type="Pfam" id="PF02769">
    <property type="entry name" value="AIRS_C"/>
    <property type="match status" value="1"/>
</dbReference>
<dbReference type="Proteomes" id="UP000265903">
    <property type="component" value="Unassembled WGS sequence"/>
</dbReference>
<feature type="binding site" evidence="2">
    <location>
        <position position="30"/>
    </location>
    <ligand>
        <name>Mg(2+)</name>
        <dbReference type="ChEBI" id="CHEBI:18420"/>
        <label>4</label>
    </ligand>
</feature>
<dbReference type="SUPFAM" id="SSF55326">
    <property type="entry name" value="PurM N-terminal domain-like"/>
    <property type="match status" value="1"/>
</dbReference>
<feature type="binding site" evidence="2">
    <location>
        <position position="209"/>
    </location>
    <ligand>
        <name>Mg(2+)</name>
        <dbReference type="ChEBI" id="CHEBI:18420"/>
        <label>3</label>
    </ligand>
</feature>
<dbReference type="InterPro" id="IPR036921">
    <property type="entry name" value="PurM-like_N_sf"/>
</dbReference>
<dbReference type="PANTHER" id="PTHR30270">
    <property type="entry name" value="THIAMINE-MONOPHOSPHATE KINASE"/>
    <property type="match status" value="1"/>
</dbReference>
<feature type="binding site" evidence="2">
    <location>
        <position position="47"/>
    </location>
    <ligand>
        <name>Mg(2+)</name>
        <dbReference type="ChEBI" id="CHEBI:18420"/>
        <label>1</label>
    </ligand>
</feature>
<reference evidence="5 6" key="1">
    <citation type="submission" date="2018-08" db="EMBL/GenBank/DDBJ databases">
        <title>Whole Genome Sequence of the Moderate Halophilic Marine Bacterium Marinobacter litoralis Sw-45.</title>
        <authorList>
            <person name="Musa H."/>
        </authorList>
    </citation>
    <scope>NUCLEOTIDE SEQUENCE [LARGE SCALE GENOMIC DNA]</scope>
    <source>
        <strain evidence="5 6">Sw-45</strain>
    </source>
</reference>
<feature type="binding site" evidence="2">
    <location>
        <position position="75"/>
    </location>
    <ligand>
        <name>Mg(2+)</name>
        <dbReference type="ChEBI" id="CHEBI:18420"/>
        <label>4</label>
    </ligand>
</feature>
<dbReference type="PIRSF" id="PIRSF005303">
    <property type="entry name" value="Thiam_monoph_kin"/>
    <property type="match status" value="1"/>
</dbReference>
<comment type="function">
    <text evidence="2">Catalyzes the ATP-dependent phosphorylation of thiamine-monophosphate (TMP) to form thiamine-pyrophosphate (TPP), the active form of vitamin B1.</text>
</comment>
<dbReference type="Pfam" id="PF00586">
    <property type="entry name" value="AIRS"/>
    <property type="match status" value="1"/>
</dbReference>
<dbReference type="InterPro" id="IPR010918">
    <property type="entry name" value="PurM-like_C_dom"/>
</dbReference>
<keyword evidence="2 5" id="KW-0418">Kinase</keyword>
<comment type="pathway">
    <text evidence="2">Cofactor biosynthesis; thiamine diphosphate biosynthesis; thiamine diphosphate from thiamine phosphate: step 1/1.</text>
</comment>
<comment type="caution">
    <text evidence="2">Lacks conserved residue(s) required for the propagation of feature annotation.</text>
</comment>
<dbReference type="GO" id="GO:0009229">
    <property type="term" value="P:thiamine diphosphate biosynthetic process"/>
    <property type="evidence" value="ECO:0007669"/>
    <property type="project" value="UniProtKB-UniRule"/>
</dbReference>
<keyword evidence="6" id="KW-1185">Reference proteome</keyword>
<keyword evidence="2 5" id="KW-0808">Transferase</keyword>
<keyword evidence="2" id="KW-0547">Nucleotide-binding</keyword>
<dbReference type="GO" id="GO:0009030">
    <property type="term" value="F:thiamine-phosphate kinase activity"/>
    <property type="evidence" value="ECO:0007669"/>
    <property type="project" value="UniProtKB-UniRule"/>
</dbReference>
<evidence type="ECO:0000259" key="4">
    <source>
        <dbReference type="Pfam" id="PF02769"/>
    </source>
</evidence>
<comment type="miscellaneous">
    <text evidence="2">Reaction mechanism of ThiL seems to utilize a direct, inline transfer of the gamma-phosphate of ATP to TMP rather than a phosphorylated enzyme intermediate.</text>
</comment>
<dbReference type="InterPro" id="IPR036676">
    <property type="entry name" value="PurM-like_C_sf"/>
</dbReference>
<dbReference type="EMBL" id="QMDL01000005">
    <property type="protein sequence ID" value="RMJ01835.1"/>
    <property type="molecule type" value="Genomic_DNA"/>
</dbReference>
<dbReference type="GO" id="GO:0005524">
    <property type="term" value="F:ATP binding"/>
    <property type="evidence" value="ECO:0007669"/>
    <property type="project" value="UniProtKB-UniRule"/>
</dbReference>
<dbReference type="NCBIfam" id="TIGR01379">
    <property type="entry name" value="thiL"/>
    <property type="match status" value="1"/>
</dbReference>
<dbReference type="GO" id="GO:0009228">
    <property type="term" value="P:thiamine biosynthetic process"/>
    <property type="evidence" value="ECO:0007669"/>
    <property type="project" value="UniProtKB-KW"/>
</dbReference>
<feature type="binding site" evidence="2">
    <location>
        <position position="212"/>
    </location>
    <ligand>
        <name>Mg(2+)</name>
        <dbReference type="ChEBI" id="CHEBI:18420"/>
        <label>5</label>
    </ligand>
</feature>
<comment type="similarity">
    <text evidence="2">Belongs to the thiamine-monophosphate kinase family.</text>
</comment>
<keyword evidence="2" id="KW-0067">ATP-binding</keyword>
<feature type="domain" description="PurM-like C-terminal" evidence="4">
    <location>
        <begin position="150"/>
        <end position="275"/>
    </location>
</feature>
<dbReference type="Gene3D" id="3.90.650.10">
    <property type="entry name" value="PurM-like C-terminal domain"/>
    <property type="match status" value="1"/>
</dbReference>
<gene>
    <name evidence="2 5" type="primary">thiL</name>
    <name evidence="5" type="ORF">DOQ08_03114</name>
</gene>
<evidence type="ECO:0000259" key="3">
    <source>
        <dbReference type="Pfam" id="PF00586"/>
    </source>
</evidence>
<accession>A0A3M2R9Q0</accession>
<evidence type="ECO:0000313" key="5">
    <source>
        <dbReference type="EMBL" id="RMJ01835.1"/>
    </source>
</evidence>
<proteinExistence type="inferred from homology"/>
<feature type="binding site" evidence="2">
    <location>
        <position position="30"/>
    </location>
    <ligand>
        <name>Mg(2+)</name>
        <dbReference type="ChEBI" id="CHEBI:18420"/>
        <label>3</label>
    </ligand>
</feature>
<feature type="binding site" evidence="2">
    <location>
        <position position="75"/>
    </location>
    <ligand>
        <name>Mg(2+)</name>
        <dbReference type="ChEBI" id="CHEBI:18420"/>
        <label>2</label>
    </ligand>
</feature>
<dbReference type="PANTHER" id="PTHR30270:SF0">
    <property type="entry name" value="THIAMINE-MONOPHOSPHATE KINASE"/>
    <property type="match status" value="1"/>
</dbReference>
<dbReference type="UniPathway" id="UPA00060">
    <property type="reaction ID" value="UER00142"/>
</dbReference>
<dbReference type="EC" id="2.7.4.16" evidence="2"/>
<dbReference type="RefSeq" id="WP_114335887.1">
    <property type="nucleotide sequence ID" value="NZ_QMDL01000005.1"/>
</dbReference>
<sequence>MGEFELIRQYFQPMADSARQGQLILGPGDDCAIQRVPPGRDLVFSVDTLVEGVHFPPNYPPEYLGWRSLAVAVSDLAAMGADPVCFTLALSLPRAEPEWLAGYSRGLARASAAFDIALAGGDTTRGPLTITLQVHGTVQEGLALQRSGARAGDLVCVTGPLGDAGAALDFLETAAPTDDQQAVLARYHYPEPRLQLGAALVGKASAAIDISDGLLSDLQHILDASGVGAELDADKIPLSPALVALKGNEALSYALSAGDDYQLCLTMADDQLSALDLHVRNQLITIGRIHSEAGLRVKNAENIGSRQGYDHFGRSV</sequence>
<evidence type="ECO:0000313" key="6">
    <source>
        <dbReference type="Proteomes" id="UP000265903"/>
    </source>
</evidence>
<comment type="caution">
    <text evidence="5">The sequence shown here is derived from an EMBL/GenBank/DDBJ whole genome shotgun (WGS) entry which is preliminary data.</text>
</comment>
<evidence type="ECO:0000256" key="1">
    <source>
        <dbReference type="ARBA" id="ARBA00022977"/>
    </source>
</evidence>
<dbReference type="InterPro" id="IPR006283">
    <property type="entry name" value="ThiL-like"/>
</dbReference>
<dbReference type="OrthoDB" id="9802811at2"/>
<protein>
    <recommendedName>
        <fullName evidence="2">Thiamine-monophosphate kinase</fullName>
        <shortName evidence="2">TMP kinase</shortName>
        <shortName evidence="2">Thiamine-phosphate kinase</shortName>
        <ecNumber evidence="2">2.7.4.16</ecNumber>
    </recommendedName>
</protein>
<feature type="domain" description="PurM-like N-terminal" evidence="3">
    <location>
        <begin position="28"/>
        <end position="138"/>
    </location>
</feature>
<dbReference type="GO" id="GO:0000287">
    <property type="term" value="F:magnesium ion binding"/>
    <property type="evidence" value="ECO:0007669"/>
    <property type="project" value="UniProtKB-UniRule"/>
</dbReference>
<feature type="binding site" evidence="2">
    <location>
        <position position="211"/>
    </location>
    <ligand>
        <name>ATP</name>
        <dbReference type="ChEBI" id="CHEBI:30616"/>
    </ligand>
</feature>
<keyword evidence="2" id="KW-0479">Metal-binding</keyword>
<feature type="binding site" evidence="2">
    <location>
        <position position="45"/>
    </location>
    <ligand>
        <name>Mg(2+)</name>
        <dbReference type="ChEBI" id="CHEBI:18420"/>
        <label>4</label>
    </ligand>
</feature>
<dbReference type="SUPFAM" id="SSF56042">
    <property type="entry name" value="PurM C-terminal domain-like"/>
    <property type="match status" value="1"/>
</dbReference>
<feature type="binding site" evidence="2">
    <location>
        <position position="47"/>
    </location>
    <ligand>
        <name>Mg(2+)</name>
        <dbReference type="ChEBI" id="CHEBI:18420"/>
        <label>2</label>
    </ligand>
</feature>
<feature type="binding site" evidence="2">
    <location>
        <position position="259"/>
    </location>
    <ligand>
        <name>substrate</name>
    </ligand>
</feature>
<dbReference type="HAMAP" id="MF_02128">
    <property type="entry name" value="TMP_kinase"/>
    <property type="match status" value="1"/>
</dbReference>
<organism evidence="5 6">
    <name type="scientific">Marinobacter litoralis</name>
    <dbReference type="NCBI Taxonomy" id="187981"/>
    <lineage>
        <taxon>Bacteria</taxon>
        <taxon>Pseudomonadati</taxon>
        <taxon>Pseudomonadota</taxon>
        <taxon>Gammaproteobacteria</taxon>
        <taxon>Pseudomonadales</taxon>
        <taxon>Marinobacteraceae</taxon>
        <taxon>Marinobacter</taxon>
    </lineage>
</organism>
<feature type="binding site" evidence="2">
    <location>
        <position position="54"/>
    </location>
    <ligand>
        <name>substrate</name>
    </ligand>
</feature>
<feature type="binding site" evidence="2">
    <location>
        <position position="122"/>
    </location>
    <ligand>
        <name>Mg(2+)</name>
        <dbReference type="ChEBI" id="CHEBI:18420"/>
        <label>1</label>
    </ligand>
</feature>
<name>A0A3M2R9Q0_9GAMM</name>
<feature type="binding site" evidence="2">
    <location>
        <begin position="121"/>
        <end position="122"/>
    </location>
    <ligand>
        <name>ATP</name>
        <dbReference type="ChEBI" id="CHEBI:30616"/>
    </ligand>
</feature>
<feature type="binding site" evidence="2">
    <location>
        <position position="146"/>
    </location>
    <ligand>
        <name>ATP</name>
        <dbReference type="ChEBI" id="CHEBI:30616"/>
    </ligand>
</feature>
<dbReference type="InterPro" id="IPR016188">
    <property type="entry name" value="PurM-like_N"/>
</dbReference>
<dbReference type="Gene3D" id="3.30.1330.10">
    <property type="entry name" value="PurM-like, N-terminal domain"/>
    <property type="match status" value="1"/>
</dbReference>
<keyword evidence="2" id="KW-0460">Magnesium</keyword>
<dbReference type="CDD" id="cd02194">
    <property type="entry name" value="ThiL"/>
    <property type="match status" value="1"/>
</dbReference>
<feature type="binding site" evidence="2">
    <location>
        <position position="75"/>
    </location>
    <ligand>
        <name>Mg(2+)</name>
        <dbReference type="ChEBI" id="CHEBI:18420"/>
        <label>3</label>
    </ligand>
</feature>